<gene>
    <name evidence="1" type="ORF">POF50_034055</name>
</gene>
<organism evidence="1">
    <name type="scientific">Streptantibioticus silvisoli</name>
    <dbReference type="NCBI Taxonomy" id="2705255"/>
    <lineage>
        <taxon>Bacteria</taxon>
        <taxon>Bacillati</taxon>
        <taxon>Actinomycetota</taxon>
        <taxon>Actinomycetes</taxon>
        <taxon>Kitasatosporales</taxon>
        <taxon>Streptomycetaceae</taxon>
        <taxon>Streptantibioticus</taxon>
    </lineage>
</organism>
<dbReference type="AlphaFoldDB" id="A0AA90H567"/>
<dbReference type="InterPro" id="IPR017850">
    <property type="entry name" value="Alkaline_phosphatase_core_sf"/>
</dbReference>
<dbReference type="Gene3D" id="3.40.720.10">
    <property type="entry name" value="Alkaline Phosphatase, subunit A"/>
    <property type="match status" value="1"/>
</dbReference>
<dbReference type="PANTHER" id="PTHR10151:SF120">
    <property type="entry name" value="BIS(5'-ADENOSYL)-TRIPHOSPHATASE"/>
    <property type="match status" value="1"/>
</dbReference>
<dbReference type="PANTHER" id="PTHR10151">
    <property type="entry name" value="ECTONUCLEOTIDE PYROPHOSPHATASE/PHOSPHODIESTERASE"/>
    <property type="match status" value="1"/>
</dbReference>
<accession>A0AA90H567</accession>
<evidence type="ECO:0000313" key="1">
    <source>
        <dbReference type="EMBL" id="MDI5974313.1"/>
    </source>
</evidence>
<comment type="caution">
    <text evidence="1">The sequence shown here is derived from an EMBL/GenBank/DDBJ whole genome shotgun (WGS) entry which is preliminary data.</text>
</comment>
<reference evidence="1" key="1">
    <citation type="submission" date="2023-05" db="EMBL/GenBank/DDBJ databases">
        <title>Streptantibioticus silvisoli sp. nov., acidotolerant actinomycetes 1 from pine litter.</title>
        <authorList>
            <person name="Swiecimska M."/>
            <person name="Golinska P."/>
            <person name="Sangal V."/>
            <person name="Wachnowicz B."/>
            <person name="Goodfellow M."/>
        </authorList>
    </citation>
    <scope>NUCLEOTIDE SEQUENCE</scope>
    <source>
        <strain evidence="1">SL13</strain>
    </source>
</reference>
<dbReference type="Pfam" id="PF01663">
    <property type="entry name" value="Phosphodiest"/>
    <property type="match status" value="1"/>
</dbReference>
<protein>
    <submittedName>
        <fullName evidence="1">Alkaline phosphatase family protein</fullName>
    </submittedName>
</protein>
<sequence length="393" mass="41815">MLHPAAEPPLLDHRAAPVPRYGEAALADLLPAAVAGHAIPGLPATGLVLPPADRVCVFLVDGMGWEQLRAHPDEAPFLTSLLATSTAGSGAPLTAGFPSTTATSLTSVGTGRPSGEHGLAGYRVAVPGRGVLMNQLRWQPHTDPERWQPYPTVFQLAHAAGVATCQVSSPDFEHTVLTRVALSGGTFLGRASGEERVDLAAERLAAADRTLVYTYYSDLDFAGHKFGVDSDAWRGQLMIVDRLARRLAEALPPRAVLYVTADHGMIDVAPQDRIDFDEDWELRAGVALLGGEARARHVYAVPGAAADVHAVWREVVGDRMWVATRQQAIDAGWFGPRVDERVVDRLGDVIAVAATDDVAIIATAAEPRDSTMVGLHGSLAASELLVPLLEVRT</sequence>
<dbReference type="SUPFAM" id="SSF53649">
    <property type="entry name" value="Alkaline phosphatase-like"/>
    <property type="match status" value="1"/>
</dbReference>
<dbReference type="EMBL" id="JABXJJ020000069">
    <property type="protein sequence ID" value="MDI5974313.1"/>
    <property type="molecule type" value="Genomic_DNA"/>
</dbReference>
<dbReference type="RefSeq" id="WP_271315340.1">
    <property type="nucleotide sequence ID" value="NZ_JABXJJ020000069.1"/>
</dbReference>
<dbReference type="GO" id="GO:0016787">
    <property type="term" value="F:hydrolase activity"/>
    <property type="evidence" value="ECO:0007669"/>
    <property type="project" value="UniProtKB-ARBA"/>
</dbReference>
<name>A0AA90H567_9ACTN</name>
<proteinExistence type="predicted"/>
<dbReference type="InterPro" id="IPR002591">
    <property type="entry name" value="Phosphodiest/P_Trfase"/>
</dbReference>